<keyword evidence="1" id="KW-0175">Coiled coil</keyword>
<organism evidence="2 3">
    <name type="scientific">Quercus suber</name>
    <name type="common">Cork oak</name>
    <dbReference type="NCBI Taxonomy" id="58331"/>
    <lineage>
        <taxon>Eukaryota</taxon>
        <taxon>Viridiplantae</taxon>
        <taxon>Streptophyta</taxon>
        <taxon>Embryophyta</taxon>
        <taxon>Tracheophyta</taxon>
        <taxon>Spermatophyta</taxon>
        <taxon>Magnoliopsida</taxon>
        <taxon>eudicotyledons</taxon>
        <taxon>Gunneridae</taxon>
        <taxon>Pentapetalae</taxon>
        <taxon>rosids</taxon>
        <taxon>fabids</taxon>
        <taxon>Fagales</taxon>
        <taxon>Fagaceae</taxon>
        <taxon>Quercus</taxon>
    </lineage>
</organism>
<gene>
    <name evidence="2" type="ORF">CFP56_007288</name>
</gene>
<sequence length="99" mass="11611">MSKNKQHLKEYEEKNNLLMYKIIGLKLKNNELMVNHGETSNNLHLLRENIKDKELLMSKLECLENKVGRIQQELQKKSHEVEEGSKLQSQLLKQVLANT</sequence>
<dbReference type="EMBL" id="PKMF04000148">
    <property type="protein sequence ID" value="KAK7846917.1"/>
    <property type="molecule type" value="Genomic_DNA"/>
</dbReference>
<evidence type="ECO:0000313" key="3">
    <source>
        <dbReference type="Proteomes" id="UP000237347"/>
    </source>
</evidence>
<evidence type="ECO:0000313" key="2">
    <source>
        <dbReference type="EMBL" id="KAK7846917.1"/>
    </source>
</evidence>
<evidence type="ECO:0000256" key="1">
    <source>
        <dbReference type="SAM" id="Coils"/>
    </source>
</evidence>
<dbReference type="AlphaFoldDB" id="A0AAW0L5J9"/>
<comment type="caution">
    <text evidence="2">The sequence shown here is derived from an EMBL/GenBank/DDBJ whole genome shotgun (WGS) entry which is preliminary data.</text>
</comment>
<name>A0AAW0L5J9_QUESU</name>
<accession>A0AAW0L5J9</accession>
<reference evidence="2 3" key="1">
    <citation type="journal article" date="2018" name="Sci. Data">
        <title>The draft genome sequence of cork oak.</title>
        <authorList>
            <person name="Ramos A.M."/>
            <person name="Usie A."/>
            <person name="Barbosa P."/>
            <person name="Barros P.M."/>
            <person name="Capote T."/>
            <person name="Chaves I."/>
            <person name="Simoes F."/>
            <person name="Abreu I."/>
            <person name="Carrasquinho I."/>
            <person name="Faro C."/>
            <person name="Guimaraes J.B."/>
            <person name="Mendonca D."/>
            <person name="Nobrega F."/>
            <person name="Rodrigues L."/>
            <person name="Saibo N.J.M."/>
            <person name="Varela M.C."/>
            <person name="Egas C."/>
            <person name="Matos J."/>
            <person name="Miguel C.M."/>
            <person name="Oliveira M.M."/>
            <person name="Ricardo C.P."/>
            <person name="Goncalves S."/>
        </authorList>
    </citation>
    <scope>NUCLEOTIDE SEQUENCE [LARGE SCALE GENOMIC DNA]</scope>
    <source>
        <strain evidence="3">cv. HL8</strain>
    </source>
</reference>
<keyword evidence="3" id="KW-1185">Reference proteome</keyword>
<protein>
    <submittedName>
        <fullName evidence="2">Uncharacterized protein</fullName>
    </submittedName>
</protein>
<dbReference type="Proteomes" id="UP000237347">
    <property type="component" value="Unassembled WGS sequence"/>
</dbReference>
<feature type="coiled-coil region" evidence="1">
    <location>
        <begin position="46"/>
        <end position="80"/>
    </location>
</feature>
<proteinExistence type="predicted"/>